<evidence type="ECO:0000313" key="5">
    <source>
        <dbReference type="EMBL" id="MBF4694947.1"/>
    </source>
</evidence>
<proteinExistence type="predicted"/>
<keyword evidence="6" id="KW-1185">Reference proteome</keyword>
<dbReference type="SUPFAM" id="SSF54909">
    <property type="entry name" value="Dimeric alpha+beta barrel"/>
    <property type="match status" value="1"/>
</dbReference>
<dbReference type="InterPro" id="IPR019888">
    <property type="entry name" value="Tscrpt_reg_AsnC-like"/>
</dbReference>
<dbReference type="PRINTS" id="PR00033">
    <property type="entry name" value="HTHASNC"/>
</dbReference>
<keyword evidence="3" id="KW-0804">Transcription</keyword>
<keyword evidence="1" id="KW-0805">Transcription regulation</keyword>
<sequence length="141" mass="16466">MDALDYEILKRLKADGRITHEKIAQEVKLSRPAVRSRILAMEKKGIIEGYATRINYDALGFNIRVFVYIKVSSRCYEDIIKEIYEAVPQQLIIEEHFRISGEWCLLLRVMCHSQEDITHFVDDVLKIESVISTNTVFIFRS</sequence>
<dbReference type="InterPro" id="IPR000485">
    <property type="entry name" value="AsnC-type_HTH_dom"/>
</dbReference>
<evidence type="ECO:0000256" key="1">
    <source>
        <dbReference type="ARBA" id="ARBA00023015"/>
    </source>
</evidence>
<dbReference type="PANTHER" id="PTHR30154">
    <property type="entry name" value="LEUCINE-RESPONSIVE REGULATORY PROTEIN"/>
    <property type="match status" value="1"/>
</dbReference>
<evidence type="ECO:0000256" key="3">
    <source>
        <dbReference type="ARBA" id="ARBA00023163"/>
    </source>
</evidence>
<dbReference type="PANTHER" id="PTHR30154:SF55">
    <property type="entry name" value="HTH-TYPE TRANSCRIPTIONAL REGULATOR LRPB"/>
    <property type="match status" value="1"/>
</dbReference>
<dbReference type="Pfam" id="PF01037">
    <property type="entry name" value="AsnC_trans_reg"/>
    <property type="match status" value="1"/>
</dbReference>
<feature type="domain" description="HTH asnC-type" evidence="4">
    <location>
        <begin position="1"/>
        <end position="62"/>
    </location>
</feature>
<dbReference type="Pfam" id="PF13412">
    <property type="entry name" value="HTH_24"/>
    <property type="match status" value="1"/>
</dbReference>
<dbReference type="InterPro" id="IPR011008">
    <property type="entry name" value="Dimeric_a/b-barrel"/>
</dbReference>
<name>A0ABR9ZWV0_9FIRM</name>
<dbReference type="SUPFAM" id="SSF46785">
    <property type="entry name" value="Winged helix' DNA-binding domain"/>
    <property type="match status" value="1"/>
</dbReference>
<dbReference type="Gene3D" id="3.30.70.920">
    <property type="match status" value="1"/>
</dbReference>
<protein>
    <submittedName>
        <fullName evidence="5">Lrp/AsnC family transcriptional regulator</fullName>
    </submittedName>
</protein>
<dbReference type="EMBL" id="JADKNH010000012">
    <property type="protein sequence ID" value="MBF4694947.1"/>
    <property type="molecule type" value="Genomic_DNA"/>
</dbReference>
<dbReference type="InterPro" id="IPR036388">
    <property type="entry name" value="WH-like_DNA-bd_sf"/>
</dbReference>
<gene>
    <name evidence="5" type="ORF">ISU02_17755</name>
</gene>
<evidence type="ECO:0000256" key="2">
    <source>
        <dbReference type="ARBA" id="ARBA00023125"/>
    </source>
</evidence>
<evidence type="ECO:0000259" key="4">
    <source>
        <dbReference type="PROSITE" id="PS50956"/>
    </source>
</evidence>
<dbReference type="RefSeq" id="WP_194703192.1">
    <property type="nucleotide sequence ID" value="NZ_JADKNH010000012.1"/>
</dbReference>
<organism evidence="5 6">
    <name type="scientific">Fusibacter ferrireducens</name>
    <dbReference type="NCBI Taxonomy" id="2785058"/>
    <lineage>
        <taxon>Bacteria</taxon>
        <taxon>Bacillati</taxon>
        <taxon>Bacillota</taxon>
        <taxon>Clostridia</taxon>
        <taxon>Eubacteriales</taxon>
        <taxon>Eubacteriales Family XII. Incertae Sedis</taxon>
        <taxon>Fusibacter</taxon>
    </lineage>
</organism>
<dbReference type="Proteomes" id="UP000614200">
    <property type="component" value="Unassembled WGS sequence"/>
</dbReference>
<dbReference type="Gene3D" id="1.10.10.10">
    <property type="entry name" value="Winged helix-like DNA-binding domain superfamily/Winged helix DNA-binding domain"/>
    <property type="match status" value="1"/>
</dbReference>
<reference evidence="5 6" key="1">
    <citation type="submission" date="2020-11" db="EMBL/GenBank/DDBJ databases">
        <title>Fusibacter basophilias sp. nov.</title>
        <authorList>
            <person name="Qiu D."/>
        </authorList>
    </citation>
    <scope>NUCLEOTIDE SEQUENCE [LARGE SCALE GENOMIC DNA]</scope>
    <source>
        <strain evidence="5 6">Q10-2</strain>
    </source>
</reference>
<dbReference type="PROSITE" id="PS50956">
    <property type="entry name" value="HTH_ASNC_2"/>
    <property type="match status" value="1"/>
</dbReference>
<accession>A0ABR9ZWV0</accession>
<dbReference type="SMART" id="SM00344">
    <property type="entry name" value="HTH_ASNC"/>
    <property type="match status" value="1"/>
</dbReference>
<comment type="caution">
    <text evidence="5">The sequence shown here is derived from an EMBL/GenBank/DDBJ whole genome shotgun (WGS) entry which is preliminary data.</text>
</comment>
<keyword evidence="2" id="KW-0238">DNA-binding</keyword>
<dbReference type="InterPro" id="IPR019887">
    <property type="entry name" value="Tscrpt_reg_AsnC/Lrp_C"/>
</dbReference>
<evidence type="ECO:0000313" key="6">
    <source>
        <dbReference type="Proteomes" id="UP000614200"/>
    </source>
</evidence>
<dbReference type="InterPro" id="IPR036390">
    <property type="entry name" value="WH_DNA-bd_sf"/>
</dbReference>